<feature type="compositionally biased region" description="Low complexity" evidence="3">
    <location>
        <begin position="380"/>
        <end position="395"/>
    </location>
</feature>
<dbReference type="HOGENOM" id="CLU_593492_0_0_1"/>
<feature type="compositionally biased region" description="Acidic residues" evidence="3">
    <location>
        <begin position="340"/>
        <end position="363"/>
    </location>
</feature>
<dbReference type="SUPFAM" id="SSF49854">
    <property type="entry name" value="Spermadhesin, CUB domain"/>
    <property type="match status" value="1"/>
</dbReference>
<dbReference type="CDD" id="cd00041">
    <property type="entry name" value="CUB"/>
    <property type="match status" value="1"/>
</dbReference>
<keyword evidence="6" id="KW-1185">Reference proteome</keyword>
<accession>E9GLD3</accession>
<evidence type="ECO:0000313" key="5">
    <source>
        <dbReference type="EMBL" id="EFX79492.1"/>
    </source>
</evidence>
<gene>
    <name evidence="5" type="ORF">DAPPUDRAFT_104146</name>
</gene>
<dbReference type="OMA" id="LMANTQC"/>
<evidence type="ECO:0000256" key="1">
    <source>
        <dbReference type="ARBA" id="ARBA00023157"/>
    </source>
</evidence>
<dbReference type="Pfam" id="PF00431">
    <property type="entry name" value="CUB"/>
    <property type="match status" value="1"/>
</dbReference>
<evidence type="ECO:0000313" key="6">
    <source>
        <dbReference type="Proteomes" id="UP000000305"/>
    </source>
</evidence>
<dbReference type="InParanoid" id="E9GLD3"/>
<dbReference type="InterPro" id="IPR000859">
    <property type="entry name" value="CUB_dom"/>
</dbReference>
<dbReference type="eggNOG" id="KOG0031">
    <property type="taxonomic scope" value="Eukaryota"/>
</dbReference>
<dbReference type="PROSITE" id="PS01180">
    <property type="entry name" value="CUB"/>
    <property type="match status" value="1"/>
</dbReference>
<evidence type="ECO:0000256" key="2">
    <source>
        <dbReference type="PROSITE-ProRule" id="PRU00059"/>
    </source>
</evidence>
<sequence length="461" mass="50850">MNERRSFCRPSKRFDAVKEEKEQEKVPGSQAVAALVVVDCNWSAQCGDGDHLSLYLHLDRGEVNERTPSNGRVCSMPAKRSGRYGNTPLRYYSAKSTLVLAFHTGSRRPPSQPGVIAAPAVTANQQQQQQHGIITSPTADHHGDGSTFWSSAANGNTNSSSLGPYGFKGTYRFIRKSKFRSDGQRIAGSACDYQFISIGGGVSGGSSAVSRHNNQQQQQQQQPANKFYSPLYPSLYPARSRCLYHFYGRYQERVKIHFEKLILGDEDVSCLWSEDGVKVYDGGDVQSPVIAHLCGVIHHAEIWSSSPSLLVEFYSSNSSEHTFEGFEARYNFLPAARGSDDEDDIIDDDDDEDMEEEEDEESSMVDPPGVTAPSTLPALITATPIVVSTTPSSTTTRRRTNGVDTADNNNKIPNDTNNNPTDDGQINDNYPVENDEIAANYGRDDGQQRQPVQSRLGYQLK</sequence>
<proteinExistence type="predicted"/>
<dbReference type="SMART" id="SM00042">
    <property type="entry name" value="CUB"/>
    <property type="match status" value="1"/>
</dbReference>
<protein>
    <recommendedName>
        <fullName evidence="4">CUB domain-containing protein</fullName>
    </recommendedName>
</protein>
<dbReference type="GO" id="GO:0005886">
    <property type="term" value="C:plasma membrane"/>
    <property type="evidence" value="ECO:0000318"/>
    <property type="project" value="GO_Central"/>
</dbReference>
<feature type="compositionally biased region" description="Low complexity" evidence="3">
    <location>
        <begin position="407"/>
        <end position="423"/>
    </location>
</feature>
<dbReference type="AlphaFoldDB" id="E9GLD3"/>
<feature type="region of interest" description="Disordered" evidence="3">
    <location>
        <begin position="337"/>
        <end position="461"/>
    </location>
</feature>
<dbReference type="InterPro" id="IPR035914">
    <property type="entry name" value="Sperma_CUB_dom_sf"/>
</dbReference>
<name>E9GLD3_DAPPU</name>
<dbReference type="Proteomes" id="UP000000305">
    <property type="component" value="Unassembled WGS sequence"/>
</dbReference>
<dbReference type="PANTHER" id="PTHR47537:SF6">
    <property type="entry name" value="CUB DOMAIN-CONTAINING PROTEIN"/>
    <property type="match status" value="1"/>
</dbReference>
<dbReference type="PANTHER" id="PTHR47537">
    <property type="entry name" value="CUBILIN"/>
    <property type="match status" value="1"/>
</dbReference>
<comment type="caution">
    <text evidence="2">Lacks conserved residue(s) required for the propagation of feature annotation.</text>
</comment>
<dbReference type="Gene3D" id="2.60.120.290">
    <property type="entry name" value="Spermadhesin, CUB domain"/>
    <property type="match status" value="1"/>
</dbReference>
<reference evidence="5 6" key="1">
    <citation type="journal article" date="2011" name="Science">
        <title>The ecoresponsive genome of Daphnia pulex.</title>
        <authorList>
            <person name="Colbourne J.K."/>
            <person name="Pfrender M.E."/>
            <person name="Gilbert D."/>
            <person name="Thomas W.K."/>
            <person name="Tucker A."/>
            <person name="Oakley T.H."/>
            <person name="Tokishita S."/>
            <person name="Aerts A."/>
            <person name="Arnold G.J."/>
            <person name="Basu M.K."/>
            <person name="Bauer D.J."/>
            <person name="Caceres C.E."/>
            <person name="Carmel L."/>
            <person name="Casola C."/>
            <person name="Choi J.H."/>
            <person name="Detter J.C."/>
            <person name="Dong Q."/>
            <person name="Dusheyko S."/>
            <person name="Eads B.D."/>
            <person name="Frohlich T."/>
            <person name="Geiler-Samerotte K.A."/>
            <person name="Gerlach D."/>
            <person name="Hatcher P."/>
            <person name="Jogdeo S."/>
            <person name="Krijgsveld J."/>
            <person name="Kriventseva E.V."/>
            <person name="Kultz D."/>
            <person name="Laforsch C."/>
            <person name="Lindquist E."/>
            <person name="Lopez J."/>
            <person name="Manak J.R."/>
            <person name="Muller J."/>
            <person name="Pangilinan J."/>
            <person name="Patwardhan R.P."/>
            <person name="Pitluck S."/>
            <person name="Pritham E.J."/>
            <person name="Rechtsteiner A."/>
            <person name="Rho M."/>
            <person name="Rogozin I.B."/>
            <person name="Sakarya O."/>
            <person name="Salamov A."/>
            <person name="Schaack S."/>
            <person name="Shapiro H."/>
            <person name="Shiga Y."/>
            <person name="Skalitzky C."/>
            <person name="Smith Z."/>
            <person name="Souvorov A."/>
            <person name="Sung W."/>
            <person name="Tang Z."/>
            <person name="Tsuchiya D."/>
            <person name="Tu H."/>
            <person name="Vos H."/>
            <person name="Wang M."/>
            <person name="Wolf Y.I."/>
            <person name="Yamagata H."/>
            <person name="Yamada T."/>
            <person name="Ye Y."/>
            <person name="Shaw J.R."/>
            <person name="Andrews J."/>
            <person name="Crease T.J."/>
            <person name="Tang H."/>
            <person name="Lucas S.M."/>
            <person name="Robertson H.M."/>
            <person name="Bork P."/>
            <person name="Koonin E.V."/>
            <person name="Zdobnov E.M."/>
            <person name="Grigoriev I.V."/>
            <person name="Lynch M."/>
            <person name="Boore J.L."/>
        </authorList>
    </citation>
    <scope>NUCLEOTIDE SEQUENCE [LARGE SCALE GENOMIC DNA]</scope>
</reference>
<evidence type="ECO:0000256" key="3">
    <source>
        <dbReference type="SAM" id="MobiDB-lite"/>
    </source>
</evidence>
<organism evidence="5 6">
    <name type="scientific">Daphnia pulex</name>
    <name type="common">Water flea</name>
    <dbReference type="NCBI Taxonomy" id="6669"/>
    <lineage>
        <taxon>Eukaryota</taxon>
        <taxon>Metazoa</taxon>
        <taxon>Ecdysozoa</taxon>
        <taxon>Arthropoda</taxon>
        <taxon>Crustacea</taxon>
        <taxon>Branchiopoda</taxon>
        <taxon>Diplostraca</taxon>
        <taxon>Cladocera</taxon>
        <taxon>Anomopoda</taxon>
        <taxon>Daphniidae</taxon>
        <taxon>Daphnia</taxon>
    </lineage>
</organism>
<dbReference type="OrthoDB" id="6369184at2759"/>
<dbReference type="InterPro" id="IPR053207">
    <property type="entry name" value="Non-NMDA_GluR_Accessory"/>
</dbReference>
<dbReference type="EMBL" id="GL732551">
    <property type="protein sequence ID" value="EFX79492.1"/>
    <property type="molecule type" value="Genomic_DNA"/>
</dbReference>
<keyword evidence="1" id="KW-1015">Disulfide bond</keyword>
<evidence type="ECO:0000259" key="4">
    <source>
        <dbReference type="PROSITE" id="PS01180"/>
    </source>
</evidence>
<dbReference type="KEGG" id="dpx:DAPPUDRAFT_104146"/>
<feature type="domain" description="CUB" evidence="4">
    <location>
        <begin position="203"/>
        <end position="333"/>
    </location>
</feature>